<evidence type="ECO:0000313" key="2">
    <source>
        <dbReference type="Proteomes" id="UP000321083"/>
    </source>
</evidence>
<reference evidence="1 2" key="2">
    <citation type="submission" date="2019-08" db="EMBL/GenBank/DDBJ databases">
        <authorList>
            <person name="Henke P."/>
        </authorList>
    </citation>
    <scope>NUCLEOTIDE SEQUENCE [LARGE SCALE GENOMIC DNA]</scope>
    <source>
        <strain evidence="1">Phe10_nw2017</strain>
    </source>
</reference>
<proteinExistence type="predicted"/>
<evidence type="ECO:0000313" key="1">
    <source>
        <dbReference type="EMBL" id="TWW08016.1"/>
    </source>
</evidence>
<keyword evidence="2" id="KW-1185">Reference proteome</keyword>
<protein>
    <submittedName>
        <fullName evidence="1">Uncharacterized protein</fullName>
    </submittedName>
</protein>
<gene>
    <name evidence="1" type="ORF">E3A20_28540</name>
</gene>
<organism evidence="1 2">
    <name type="scientific">Planctomyces bekefii</name>
    <dbReference type="NCBI Taxonomy" id="1653850"/>
    <lineage>
        <taxon>Bacteria</taxon>
        <taxon>Pseudomonadati</taxon>
        <taxon>Planctomycetota</taxon>
        <taxon>Planctomycetia</taxon>
        <taxon>Planctomycetales</taxon>
        <taxon>Planctomycetaceae</taxon>
        <taxon>Planctomyces</taxon>
    </lineage>
</organism>
<reference evidence="1 2" key="1">
    <citation type="submission" date="2019-08" db="EMBL/GenBank/DDBJ databases">
        <title>100 year-old enigma solved: identification of Planctomyces bekefii, the type genus and species of the phylum Planctomycetes.</title>
        <authorList>
            <person name="Svetlana D.N."/>
            <person name="Overmann J."/>
        </authorList>
    </citation>
    <scope>NUCLEOTIDE SEQUENCE [LARGE SCALE GENOMIC DNA]</scope>
    <source>
        <strain evidence="1">Phe10_nw2017</strain>
    </source>
</reference>
<accession>A0A5C6LZT1</accession>
<dbReference type="Proteomes" id="UP000321083">
    <property type="component" value="Unassembled WGS sequence"/>
</dbReference>
<name>A0A5C6LZT1_9PLAN</name>
<dbReference type="EMBL" id="SRHE01000890">
    <property type="protein sequence ID" value="TWW08016.1"/>
    <property type="molecule type" value="Genomic_DNA"/>
</dbReference>
<sequence length="30" mass="3499">MLDKWIERKLPKRSAPLLTATLTRTNSTRT</sequence>
<feature type="non-terminal residue" evidence="1">
    <location>
        <position position="30"/>
    </location>
</feature>
<dbReference type="AlphaFoldDB" id="A0A5C6LZT1"/>
<comment type="caution">
    <text evidence="1">The sequence shown here is derived from an EMBL/GenBank/DDBJ whole genome shotgun (WGS) entry which is preliminary data.</text>
</comment>